<dbReference type="AlphaFoldDB" id="A0AB35U3Y9"/>
<reference evidence="2 3" key="1">
    <citation type="submission" date="2022-03" db="EMBL/GenBank/DDBJ databases">
        <title>Novel taxa within the pig intestine.</title>
        <authorList>
            <person name="Wylensek D."/>
            <person name="Bishof K."/>
            <person name="Afrizal A."/>
            <person name="Clavel T."/>
        </authorList>
    </citation>
    <scope>NUCLEOTIDE SEQUENCE [LARGE SCALE GENOMIC DNA]</scope>
    <source>
        <strain evidence="2 3">CLA-KB-P133</strain>
    </source>
</reference>
<feature type="signal peptide" evidence="1">
    <location>
        <begin position="1"/>
        <end position="21"/>
    </location>
</feature>
<accession>A0AB35U3Y9</accession>
<evidence type="ECO:0000313" key="3">
    <source>
        <dbReference type="Proteomes" id="UP001286174"/>
    </source>
</evidence>
<organism evidence="2 3">
    <name type="scientific">Grylomicrobium aquisgranensis</name>
    <dbReference type="NCBI Taxonomy" id="2926318"/>
    <lineage>
        <taxon>Bacteria</taxon>
        <taxon>Bacillati</taxon>
        <taxon>Bacillota</taxon>
        <taxon>Erysipelotrichia</taxon>
        <taxon>Erysipelotrichales</taxon>
        <taxon>Erysipelotrichaceae</taxon>
        <taxon>Grylomicrobium</taxon>
    </lineage>
</organism>
<dbReference type="EMBL" id="JALBUR010000014">
    <property type="protein sequence ID" value="MDX8419808.1"/>
    <property type="molecule type" value="Genomic_DNA"/>
</dbReference>
<dbReference type="Proteomes" id="UP001286174">
    <property type="component" value="Unassembled WGS sequence"/>
</dbReference>
<feature type="chain" id="PRO_5044331887" evidence="1">
    <location>
        <begin position="22"/>
        <end position="76"/>
    </location>
</feature>
<dbReference type="PROSITE" id="PS51257">
    <property type="entry name" value="PROKAR_LIPOPROTEIN"/>
    <property type="match status" value="1"/>
</dbReference>
<gene>
    <name evidence="2" type="ORF">MOZ60_06830</name>
</gene>
<keyword evidence="3" id="KW-1185">Reference proteome</keyword>
<protein>
    <submittedName>
        <fullName evidence="2">Uncharacterized protein</fullName>
    </submittedName>
</protein>
<comment type="caution">
    <text evidence="2">The sequence shown here is derived from an EMBL/GenBank/DDBJ whole genome shotgun (WGS) entry which is preliminary data.</text>
</comment>
<proteinExistence type="predicted"/>
<sequence length="76" mass="8466">MKKLIVSVLLAGMLVSCSENTNSLDVPDQSDLQEFRYIYGTADGTQSVKEASKITELEYLENAKYAGRMKDNTVDQ</sequence>
<evidence type="ECO:0000313" key="2">
    <source>
        <dbReference type="EMBL" id="MDX8419808.1"/>
    </source>
</evidence>
<name>A0AB35U3Y9_9FIRM</name>
<evidence type="ECO:0000256" key="1">
    <source>
        <dbReference type="SAM" id="SignalP"/>
    </source>
</evidence>
<dbReference type="RefSeq" id="WP_370596107.1">
    <property type="nucleotide sequence ID" value="NZ_JALBUR010000014.1"/>
</dbReference>
<keyword evidence="1" id="KW-0732">Signal</keyword>